<reference evidence="17 18" key="1">
    <citation type="submission" date="2024-08" db="EMBL/GenBank/DDBJ databases">
        <title>Gnathostoma spinigerum genome.</title>
        <authorList>
            <person name="Gonzalez-Bertolin B."/>
            <person name="Monzon S."/>
            <person name="Zaballos A."/>
            <person name="Jimenez P."/>
            <person name="Dekumyoy P."/>
            <person name="Varona S."/>
            <person name="Cuesta I."/>
            <person name="Sumanam S."/>
            <person name="Adisakwattana P."/>
            <person name="Gasser R.B."/>
            <person name="Hernandez-Gonzalez A."/>
            <person name="Young N.D."/>
            <person name="Perteguer M.J."/>
        </authorList>
    </citation>
    <scope>NUCLEOTIDE SEQUENCE [LARGE SCALE GENOMIC DNA]</scope>
    <source>
        <strain evidence="17">AL3</strain>
        <tissue evidence="17">Liver</tissue>
    </source>
</reference>
<dbReference type="GO" id="GO:0003677">
    <property type="term" value="F:DNA binding"/>
    <property type="evidence" value="ECO:0007669"/>
    <property type="project" value="UniProtKB-UniRule"/>
</dbReference>
<evidence type="ECO:0000256" key="14">
    <source>
        <dbReference type="SAM" id="MobiDB-lite"/>
    </source>
</evidence>
<comment type="function">
    <text evidence="13">5'-&gt;3' double-stranded DNA exonuclease which may also possess a cryptic 3'-&gt;5' double-stranded DNA exonuclease activity. Functions in DNA mismatch repair.</text>
</comment>
<evidence type="ECO:0000256" key="6">
    <source>
        <dbReference type="ARBA" id="ARBA00022763"/>
    </source>
</evidence>
<evidence type="ECO:0000256" key="12">
    <source>
        <dbReference type="ARBA" id="ARBA00023242"/>
    </source>
</evidence>
<dbReference type="PANTHER" id="PTHR11081:SF8">
    <property type="entry name" value="EXONUCLEASE 1"/>
    <property type="match status" value="1"/>
</dbReference>
<dbReference type="Gene3D" id="3.40.50.1010">
    <property type="entry name" value="5'-nuclease"/>
    <property type="match status" value="1"/>
</dbReference>
<comment type="similarity">
    <text evidence="2 13">Belongs to the XPG/RAD2 endonuclease family. EXO1 subfamily.</text>
</comment>
<evidence type="ECO:0000256" key="5">
    <source>
        <dbReference type="ARBA" id="ARBA00022723"/>
    </source>
</evidence>
<dbReference type="GO" id="GO:0005634">
    <property type="term" value="C:nucleus"/>
    <property type="evidence" value="ECO:0007669"/>
    <property type="project" value="UniProtKB-SubCell"/>
</dbReference>
<dbReference type="InterPro" id="IPR006085">
    <property type="entry name" value="XPG_DNA_repair_N"/>
</dbReference>
<evidence type="ECO:0000256" key="13">
    <source>
        <dbReference type="RuleBase" id="RU910737"/>
    </source>
</evidence>
<keyword evidence="9 13" id="KW-0460">Magnesium</keyword>
<evidence type="ECO:0000256" key="4">
    <source>
        <dbReference type="ARBA" id="ARBA00022722"/>
    </source>
</evidence>
<feature type="compositionally biased region" description="Basic and acidic residues" evidence="14">
    <location>
        <begin position="536"/>
        <end position="554"/>
    </location>
</feature>
<name>A0ABD6E5K6_9BILA</name>
<dbReference type="SMART" id="SM00484">
    <property type="entry name" value="XPGI"/>
    <property type="match status" value="1"/>
</dbReference>
<dbReference type="InterPro" id="IPR029060">
    <property type="entry name" value="PIN-like_dom_sf"/>
</dbReference>
<sequence length="682" mass="76615">MGIQNLLSFVKKACRQSNINEFNGQSIAVDVSCLLHRGLFGCASQIAQGQETDFYIRYVAKYVRMFLAINCHVILVFDGQSLPAKQDTNKIRQENRANYRRKGEQLLSEGRESEAFTCFQRCATITHEVVANTIKAFRNQEMVDIIVSPYESDAQLAYLTRSGMAYAVVTEDSDLIAFGCERLIFKIDQSGSCTVYEKENLPKCLCKSLAQDFDFTKFRRICILAGCDYLQTGLNGVGLNKAALFMSKISGTNPQQFLPRIPRYLNMCSLKIKKEFIDDFIKAENTFLYQIVFDPKERIQRPLNDYPRGTSSQSLEDDFVCLNDKNNDSTDYSYAGTIQSPSTALRLALGNPLYGPPICDEFLLPESIPTWSIWSPYYESQGKRTQGKFEVKEKRKNQCGVFMVNTEIRKVSKLGKGYSSSIKEMSHSSSSETKNGGTFSHSSVIDEDFFEGEFQSVKRRSRTIKSFFSINGSPEEARNVDSTSTSYASTNCTSVSLKRRRTNGIQYNWDCDKLLKMYETDTDISISNSAPTITEGGEKNFDDKSNEDNQKDSDPQGSVNEKVELEAINNIKSPSSVDTGQLSPSNLDFLSGPIQPANRSSLYSSYFVAKRGIKMSGLSRRSVCNPFKKVSCVRDVDKVSEAETGKAREFQDSVKFSESFEAVGEGYRGSGLRRISQINEHC</sequence>
<comment type="subcellular location">
    <subcellularLocation>
        <location evidence="1 13">Nucleus</location>
    </subcellularLocation>
</comment>
<evidence type="ECO:0000256" key="7">
    <source>
        <dbReference type="ARBA" id="ARBA00022769"/>
    </source>
</evidence>
<proteinExistence type="inferred from homology"/>
<dbReference type="GO" id="GO:0006281">
    <property type="term" value="P:DNA repair"/>
    <property type="evidence" value="ECO:0007669"/>
    <property type="project" value="UniProtKB-UniRule"/>
</dbReference>
<keyword evidence="7 13" id="KW-0228">DNA excision</keyword>
<dbReference type="GO" id="GO:0046872">
    <property type="term" value="F:metal ion binding"/>
    <property type="evidence" value="ECO:0007669"/>
    <property type="project" value="UniProtKB-UniRule"/>
</dbReference>
<keyword evidence="13" id="KW-0238">DNA-binding</keyword>
<dbReference type="InterPro" id="IPR036279">
    <property type="entry name" value="5-3_exonuclease_C_sf"/>
</dbReference>
<evidence type="ECO:0000256" key="3">
    <source>
        <dbReference type="ARBA" id="ARBA00020324"/>
    </source>
</evidence>
<protein>
    <recommendedName>
        <fullName evidence="3 13">Exonuclease 1</fullName>
        <ecNumber evidence="13">3.1.-.-</ecNumber>
    </recommendedName>
</protein>
<evidence type="ECO:0000259" key="16">
    <source>
        <dbReference type="SMART" id="SM00485"/>
    </source>
</evidence>
<keyword evidence="4 13" id="KW-0540">Nuclease</keyword>
<evidence type="ECO:0000256" key="8">
    <source>
        <dbReference type="ARBA" id="ARBA00022801"/>
    </source>
</evidence>
<evidence type="ECO:0000256" key="1">
    <source>
        <dbReference type="ARBA" id="ARBA00004123"/>
    </source>
</evidence>
<dbReference type="CDD" id="cd09857">
    <property type="entry name" value="PIN_EXO1"/>
    <property type="match status" value="1"/>
</dbReference>
<keyword evidence="13" id="KW-0269">Exonuclease</keyword>
<dbReference type="PRINTS" id="PR00853">
    <property type="entry name" value="XPGRADSUPER"/>
</dbReference>
<dbReference type="Pfam" id="PF00752">
    <property type="entry name" value="XPG_N"/>
    <property type="match status" value="1"/>
</dbReference>
<accession>A0ABD6E5K6</accession>
<dbReference type="InterPro" id="IPR044752">
    <property type="entry name" value="PIN-like_EXO1"/>
</dbReference>
<keyword evidence="8 13" id="KW-0378">Hydrolase</keyword>
<dbReference type="Proteomes" id="UP001608902">
    <property type="component" value="Unassembled WGS sequence"/>
</dbReference>
<feature type="region of interest" description="Disordered" evidence="14">
    <location>
        <begin position="527"/>
        <end position="561"/>
    </location>
</feature>
<comment type="caution">
    <text evidence="17">The sequence shown here is derived from an EMBL/GenBank/DDBJ whole genome shotgun (WGS) entry which is preliminary data.</text>
</comment>
<evidence type="ECO:0000256" key="11">
    <source>
        <dbReference type="ARBA" id="ARBA00023204"/>
    </source>
</evidence>
<keyword evidence="11 13" id="KW-0234">DNA repair</keyword>
<organism evidence="17 18">
    <name type="scientific">Gnathostoma spinigerum</name>
    <dbReference type="NCBI Taxonomy" id="75299"/>
    <lineage>
        <taxon>Eukaryota</taxon>
        <taxon>Metazoa</taxon>
        <taxon>Ecdysozoa</taxon>
        <taxon>Nematoda</taxon>
        <taxon>Chromadorea</taxon>
        <taxon>Rhabditida</taxon>
        <taxon>Spirurina</taxon>
        <taxon>Gnathostomatomorpha</taxon>
        <taxon>Gnathostomatoidea</taxon>
        <taxon>Gnathostomatidae</taxon>
        <taxon>Gnathostoma</taxon>
    </lineage>
</organism>
<keyword evidence="12 13" id="KW-0539">Nucleus</keyword>
<dbReference type="GO" id="GO:0035312">
    <property type="term" value="F:5'-3' DNA exonuclease activity"/>
    <property type="evidence" value="ECO:0007669"/>
    <property type="project" value="UniProtKB-UniRule"/>
</dbReference>
<dbReference type="InterPro" id="IPR006086">
    <property type="entry name" value="XPG-I_dom"/>
</dbReference>
<feature type="domain" description="XPG-I" evidence="15">
    <location>
        <begin position="140"/>
        <end position="211"/>
    </location>
</feature>
<dbReference type="Gene3D" id="1.10.150.20">
    <property type="entry name" value="5' to 3' exonuclease, C-terminal subdomain"/>
    <property type="match status" value="1"/>
</dbReference>
<feature type="domain" description="XPG N-terminal" evidence="16">
    <location>
        <begin position="1"/>
        <end position="99"/>
    </location>
</feature>
<evidence type="ECO:0000256" key="2">
    <source>
        <dbReference type="ARBA" id="ARBA00010563"/>
    </source>
</evidence>
<keyword evidence="5 13" id="KW-0479">Metal-binding</keyword>
<dbReference type="PANTHER" id="PTHR11081">
    <property type="entry name" value="FLAP ENDONUCLEASE FAMILY MEMBER"/>
    <property type="match status" value="1"/>
</dbReference>
<dbReference type="SMART" id="SM00485">
    <property type="entry name" value="XPGN"/>
    <property type="match status" value="1"/>
</dbReference>
<dbReference type="FunFam" id="3.40.50.1010:FF:000002">
    <property type="entry name" value="Exonuclease 1, putative"/>
    <property type="match status" value="1"/>
</dbReference>
<keyword evidence="10 13" id="KW-0267">Excision nuclease</keyword>
<evidence type="ECO:0000313" key="18">
    <source>
        <dbReference type="Proteomes" id="UP001608902"/>
    </source>
</evidence>
<evidence type="ECO:0000256" key="10">
    <source>
        <dbReference type="ARBA" id="ARBA00022881"/>
    </source>
</evidence>
<keyword evidence="6 13" id="KW-0227">DNA damage</keyword>
<evidence type="ECO:0000313" key="17">
    <source>
        <dbReference type="EMBL" id="MFH4973359.1"/>
    </source>
</evidence>
<dbReference type="SUPFAM" id="SSF88723">
    <property type="entry name" value="PIN domain-like"/>
    <property type="match status" value="1"/>
</dbReference>
<dbReference type="SUPFAM" id="SSF47807">
    <property type="entry name" value="5' to 3' exonuclease, C-terminal subdomain"/>
    <property type="match status" value="1"/>
</dbReference>
<gene>
    <name evidence="17" type="ORF">AB6A40_000068</name>
</gene>
<evidence type="ECO:0000259" key="15">
    <source>
        <dbReference type="SMART" id="SM00484"/>
    </source>
</evidence>
<dbReference type="FunFam" id="1.10.150.20:FF:000011">
    <property type="entry name" value="exonuclease 1"/>
    <property type="match status" value="1"/>
</dbReference>
<comment type="cofactor">
    <cofactor evidence="13">
        <name>Mg(2+)</name>
        <dbReference type="ChEBI" id="CHEBI:18420"/>
    </cofactor>
    <text evidence="13">Binds 2 magnesium ions per subunit. They probably participate in the reaction catalyzed by the enzyme. May bind an additional third magnesium ion after substrate binding.</text>
</comment>
<dbReference type="AlphaFoldDB" id="A0ABD6E5K6"/>
<keyword evidence="18" id="KW-1185">Reference proteome</keyword>
<dbReference type="EMBL" id="JBGFUD010000014">
    <property type="protein sequence ID" value="MFH4973359.1"/>
    <property type="molecule type" value="Genomic_DNA"/>
</dbReference>
<dbReference type="InterPro" id="IPR006084">
    <property type="entry name" value="XPG/Rad2"/>
</dbReference>
<evidence type="ECO:0000256" key="9">
    <source>
        <dbReference type="ARBA" id="ARBA00022842"/>
    </source>
</evidence>
<dbReference type="Pfam" id="PF00867">
    <property type="entry name" value="XPG_I"/>
    <property type="match status" value="1"/>
</dbReference>
<dbReference type="EC" id="3.1.-.-" evidence="13"/>